<dbReference type="EMBL" id="JARBHB010000007">
    <property type="protein sequence ID" value="KAJ8879106.1"/>
    <property type="molecule type" value="Genomic_DNA"/>
</dbReference>
<proteinExistence type="predicted"/>
<protein>
    <submittedName>
        <fullName evidence="2">Uncharacterized protein</fullName>
    </submittedName>
</protein>
<feature type="region of interest" description="Disordered" evidence="1">
    <location>
        <begin position="92"/>
        <end position="115"/>
    </location>
</feature>
<sequence>MQLLCKWCTSSLDQSLDVAIHFLVAFPFTESWVWASCTRKTFSDWMPDNSRRVAYLEELRVMWLQASSSRPGQRQRLRTPAYATRSTLVRPGVTDAATPGASTDLPGTRCRRGVA</sequence>
<gene>
    <name evidence="2" type="ORF">PR048_019712</name>
</gene>
<name>A0ABQ9H483_9NEOP</name>
<organism evidence="2 3">
    <name type="scientific">Dryococelus australis</name>
    <dbReference type="NCBI Taxonomy" id="614101"/>
    <lineage>
        <taxon>Eukaryota</taxon>
        <taxon>Metazoa</taxon>
        <taxon>Ecdysozoa</taxon>
        <taxon>Arthropoda</taxon>
        <taxon>Hexapoda</taxon>
        <taxon>Insecta</taxon>
        <taxon>Pterygota</taxon>
        <taxon>Neoptera</taxon>
        <taxon>Polyneoptera</taxon>
        <taxon>Phasmatodea</taxon>
        <taxon>Verophasmatodea</taxon>
        <taxon>Anareolatae</taxon>
        <taxon>Phasmatidae</taxon>
        <taxon>Eurycanthinae</taxon>
        <taxon>Dryococelus</taxon>
    </lineage>
</organism>
<evidence type="ECO:0000313" key="3">
    <source>
        <dbReference type="Proteomes" id="UP001159363"/>
    </source>
</evidence>
<dbReference type="Proteomes" id="UP001159363">
    <property type="component" value="Chromosome 6"/>
</dbReference>
<evidence type="ECO:0000313" key="2">
    <source>
        <dbReference type="EMBL" id="KAJ8879106.1"/>
    </source>
</evidence>
<keyword evidence="3" id="KW-1185">Reference proteome</keyword>
<comment type="caution">
    <text evidence="2">The sequence shown here is derived from an EMBL/GenBank/DDBJ whole genome shotgun (WGS) entry which is preliminary data.</text>
</comment>
<accession>A0ABQ9H483</accession>
<reference evidence="2 3" key="1">
    <citation type="submission" date="2023-02" db="EMBL/GenBank/DDBJ databases">
        <title>LHISI_Scaffold_Assembly.</title>
        <authorList>
            <person name="Stuart O.P."/>
            <person name="Cleave R."/>
            <person name="Magrath M.J.L."/>
            <person name="Mikheyev A.S."/>
        </authorList>
    </citation>
    <scope>NUCLEOTIDE SEQUENCE [LARGE SCALE GENOMIC DNA]</scope>
    <source>
        <strain evidence="2">Daus_M_001</strain>
        <tissue evidence="2">Leg muscle</tissue>
    </source>
</reference>
<evidence type="ECO:0000256" key="1">
    <source>
        <dbReference type="SAM" id="MobiDB-lite"/>
    </source>
</evidence>